<dbReference type="InterPro" id="IPR024751">
    <property type="entry name" value="VESA1"/>
</dbReference>
<proteinExistence type="predicted"/>
<dbReference type="Proteomes" id="UP001497744">
    <property type="component" value="Unassembled WGS sequence"/>
</dbReference>
<sequence>MAAQKQLTDCPANLKEAIDWIPGVTGKDGGGGSAGNETILAKATTKLPDFRDAIEAASKNPEGGSGDASKALKNLKSENTLGSIIENLTDGLRAFVGYGGQGQGIANVIDPLQQLRKGVLLFLYSFLSSVKTLNVENHDAIEAVGKARMGKETFESAMQQVSQISQGDSSINSIPDVVSALKQVNGLISQKDAHTFPEAVSTYLTGVLEAVVKDGKNQAQAEVNNLKTKLSALITTYENHGDILSPTNEVKETNETLDSNKGRSYPFRPLLEGVIRGTENMLIPLKKTDGYKSAYLGQSWDYNINDDKFAQIFLGSLPLYYYWLTYLYWKCKQPREDGGWDTLPINRPGIKEFIVGHGYNAMLLNTRTKGEQIVTAFSNFKTEFSSVTTHKSHTEFFASLDPWSKSVSDASTHPLTTLFLGASIYFTSQQSKRNATSNPRSPTSIREMLYWLSGLQFSPHYSDLTKHIDNVIPAQHGLPVADSSTSSPDNVITQSQMKGFLLSSCLSAPGVLGAIQGDAADSKEPDGEPWLYSLFSNNMNLRYPSGPALFNTLASYSYALQFQLYFLYRQCQNNYSYTCGWKQCAFGKNVNARIQGSIVVSYICPTGCTKGSHDHSTRPDQCEHTGCGESTKGSPLQAFLTDNLKGFCRQHPGTSTHLTECSLGSVCHLPMGFRSTQLKSSGLGEQIFYPLLFSVAVPALLSVSFARNFHVSPSAHLGAWETCSASYGI</sequence>
<reference evidence="1 2" key="1">
    <citation type="submission" date="2021-06" db="EMBL/GenBank/DDBJ databases">
        <title>Genome sequence of Babesia caballi.</title>
        <authorList>
            <person name="Yamagishi J."/>
            <person name="Kidaka T."/>
            <person name="Ochi A."/>
        </authorList>
    </citation>
    <scope>NUCLEOTIDE SEQUENCE [LARGE SCALE GENOMIC DNA]</scope>
    <source>
        <strain evidence="1">USDA-D6B2</strain>
    </source>
</reference>
<gene>
    <name evidence="1" type="ORF">BcabD6B2_10140</name>
</gene>
<dbReference type="Pfam" id="PF12785">
    <property type="entry name" value="VESA1_N"/>
    <property type="match status" value="1"/>
</dbReference>
<protein>
    <submittedName>
        <fullName evidence="1">Variant erythrocyte surface antigen-1 family protein</fullName>
    </submittedName>
</protein>
<organism evidence="1 2">
    <name type="scientific">Babesia caballi</name>
    <dbReference type="NCBI Taxonomy" id="5871"/>
    <lineage>
        <taxon>Eukaryota</taxon>
        <taxon>Sar</taxon>
        <taxon>Alveolata</taxon>
        <taxon>Apicomplexa</taxon>
        <taxon>Aconoidasida</taxon>
        <taxon>Piroplasmida</taxon>
        <taxon>Babesiidae</taxon>
        <taxon>Babesia</taxon>
    </lineage>
</organism>
<name>A0AAV4LP41_BABCB</name>
<evidence type="ECO:0000313" key="2">
    <source>
        <dbReference type="Proteomes" id="UP001497744"/>
    </source>
</evidence>
<dbReference type="RefSeq" id="XP_067713650.1">
    <property type="nucleotide sequence ID" value="XM_067857549.1"/>
</dbReference>
<dbReference type="EMBL" id="BPLF01000001">
    <property type="protein sequence ID" value="GIX61579.1"/>
    <property type="molecule type" value="Genomic_DNA"/>
</dbReference>
<keyword evidence="2" id="KW-1185">Reference proteome</keyword>
<comment type="caution">
    <text evidence="1">The sequence shown here is derived from an EMBL/GenBank/DDBJ whole genome shotgun (WGS) entry which is preliminary data.</text>
</comment>
<dbReference type="GeneID" id="94193062"/>
<dbReference type="AlphaFoldDB" id="A0AAV4LP41"/>
<evidence type="ECO:0000313" key="1">
    <source>
        <dbReference type="EMBL" id="GIX61579.1"/>
    </source>
</evidence>
<accession>A0AAV4LP41</accession>